<dbReference type="Pfam" id="PF10536">
    <property type="entry name" value="PMD"/>
    <property type="match status" value="1"/>
</dbReference>
<proteinExistence type="predicted"/>
<dbReference type="AlphaFoldDB" id="A0ABD1QV29"/>
<feature type="compositionally biased region" description="Polar residues" evidence="1">
    <location>
        <begin position="266"/>
        <end position="287"/>
    </location>
</feature>
<evidence type="ECO:0000259" key="2">
    <source>
        <dbReference type="Pfam" id="PF10536"/>
    </source>
</evidence>
<sequence>MASTNSFSFEDYQTFLSQPFITSGSLLLANTRHHEFHLDPAFNVADAVGHSPVVHIFFTSYTFPFLKPLLLPSLCNASIRTWAKSGPMSITLRDISALTDLPPIGAAISPAMVVTHTHSSIEKQFFGSYKQLLTFRDNTTAEPNHVDRVAFIHCCLCKFVICVPSIKPFIGYLPIFNEFAYGKLLNLGSFVLAGLYRDMATVQDQLCSSIFPTGGGPLWLAQLCLRAYFPYFGTPSSATHIRRSIPPSIVSQQSIVPEFLVIPTTEDPQSSELPTQTADRPPSSSIEETPVDIPIVEEPPRSFDKEKAPASSESQPQVDILPNLLREVLFLPKTSDEDADFVLQSVQALFTYWEQVQVSSIPRASSTTHFSTSYIPSTEDMDALKRTILSNTSFIDKYISRASADSQSELLVRLSEDLAAALGRPSLDLSASIRLTLRGIHIEVSLFLSENVKLRAKKMSFVQILA</sequence>
<organism evidence="3 4">
    <name type="scientific">Abeliophyllum distichum</name>
    <dbReference type="NCBI Taxonomy" id="126358"/>
    <lineage>
        <taxon>Eukaryota</taxon>
        <taxon>Viridiplantae</taxon>
        <taxon>Streptophyta</taxon>
        <taxon>Embryophyta</taxon>
        <taxon>Tracheophyta</taxon>
        <taxon>Spermatophyta</taxon>
        <taxon>Magnoliopsida</taxon>
        <taxon>eudicotyledons</taxon>
        <taxon>Gunneridae</taxon>
        <taxon>Pentapetalae</taxon>
        <taxon>asterids</taxon>
        <taxon>lamiids</taxon>
        <taxon>Lamiales</taxon>
        <taxon>Oleaceae</taxon>
        <taxon>Forsythieae</taxon>
        <taxon>Abeliophyllum</taxon>
    </lineage>
</organism>
<name>A0ABD1QV29_9LAMI</name>
<reference evidence="4" key="1">
    <citation type="submission" date="2024-07" db="EMBL/GenBank/DDBJ databases">
        <title>Two chromosome-level genome assemblies of Korean endemic species Abeliophyllum distichum and Forsythia ovata (Oleaceae).</title>
        <authorList>
            <person name="Jang H."/>
        </authorList>
    </citation>
    <scope>NUCLEOTIDE SEQUENCE [LARGE SCALE GENOMIC DNA]</scope>
</reference>
<feature type="compositionally biased region" description="Basic and acidic residues" evidence="1">
    <location>
        <begin position="298"/>
        <end position="308"/>
    </location>
</feature>
<evidence type="ECO:0000256" key="1">
    <source>
        <dbReference type="SAM" id="MobiDB-lite"/>
    </source>
</evidence>
<dbReference type="InterPro" id="IPR019557">
    <property type="entry name" value="AminoTfrase-like_pln_mobile"/>
</dbReference>
<comment type="caution">
    <text evidence="3">The sequence shown here is derived from an EMBL/GenBank/DDBJ whole genome shotgun (WGS) entry which is preliminary data.</text>
</comment>
<evidence type="ECO:0000313" key="4">
    <source>
        <dbReference type="Proteomes" id="UP001604336"/>
    </source>
</evidence>
<evidence type="ECO:0000313" key="3">
    <source>
        <dbReference type="EMBL" id="KAL2480066.1"/>
    </source>
</evidence>
<accession>A0ABD1QV29</accession>
<protein>
    <submittedName>
        <fullName evidence="3">PMD domain-containing protein</fullName>
    </submittedName>
</protein>
<dbReference type="EMBL" id="JBFOLK010000010">
    <property type="protein sequence ID" value="KAL2480066.1"/>
    <property type="molecule type" value="Genomic_DNA"/>
</dbReference>
<dbReference type="Proteomes" id="UP001604336">
    <property type="component" value="Unassembled WGS sequence"/>
</dbReference>
<keyword evidence="4" id="KW-1185">Reference proteome</keyword>
<feature type="region of interest" description="Disordered" evidence="1">
    <location>
        <begin position="266"/>
        <end position="316"/>
    </location>
</feature>
<gene>
    <name evidence="3" type="ORF">Adt_33032</name>
</gene>
<feature type="domain" description="Aminotransferase-like plant mobile" evidence="2">
    <location>
        <begin position="85"/>
        <end position="225"/>
    </location>
</feature>